<dbReference type="InterPro" id="IPR018193">
    <property type="entry name" value="Glyc_kinase_flavodox-like_fold"/>
</dbReference>
<evidence type="ECO:0000256" key="1">
    <source>
        <dbReference type="ARBA" id="ARBA00006284"/>
    </source>
</evidence>
<dbReference type="Pfam" id="PF02595">
    <property type="entry name" value="Gly_kinase"/>
    <property type="match status" value="1"/>
</dbReference>
<comment type="similarity">
    <text evidence="1 4">Belongs to the glycerate kinase type-1 family.</text>
</comment>
<dbReference type="EMBL" id="JAMDMX010000001">
    <property type="protein sequence ID" value="MCY9691347.1"/>
    <property type="molecule type" value="Genomic_DNA"/>
</dbReference>
<dbReference type="Gene3D" id="3.40.50.10350">
    <property type="entry name" value="Glycerate kinase, domain 1"/>
    <property type="match status" value="1"/>
</dbReference>
<keyword evidence="6" id="KW-1185">Reference proteome</keyword>
<evidence type="ECO:0000256" key="3">
    <source>
        <dbReference type="ARBA" id="ARBA00022777"/>
    </source>
</evidence>
<dbReference type="GO" id="GO:0016301">
    <property type="term" value="F:kinase activity"/>
    <property type="evidence" value="ECO:0007669"/>
    <property type="project" value="UniProtKB-KW"/>
</dbReference>
<dbReference type="PANTHER" id="PTHR21599:SF0">
    <property type="entry name" value="GLYCERATE KINASE"/>
    <property type="match status" value="1"/>
</dbReference>
<comment type="caution">
    <text evidence="5">The sequence shown here is derived from an EMBL/GenBank/DDBJ whole genome shotgun (WGS) entry which is preliminary data.</text>
</comment>
<gene>
    <name evidence="5" type="ORF">M5X19_00150</name>
</gene>
<dbReference type="NCBIfam" id="TIGR00045">
    <property type="entry name" value="glycerate kinase"/>
    <property type="match status" value="1"/>
</dbReference>
<dbReference type="InterPro" id="IPR036129">
    <property type="entry name" value="Glycerate_kinase_sf"/>
</dbReference>
<dbReference type="RefSeq" id="WP_029198810.1">
    <property type="nucleotide sequence ID" value="NZ_JAMDMW010000241.1"/>
</dbReference>
<protein>
    <submittedName>
        <fullName evidence="5">Glycerate kinase</fullName>
    </submittedName>
</protein>
<dbReference type="SUPFAM" id="SSF110738">
    <property type="entry name" value="Glycerate kinase I"/>
    <property type="match status" value="1"/>
</dbReference>
<keyword evidence="2 4" id="KW-0808">Transferase</keyword>
<sequence>MKIVVAPDSYKGSLTASEAGEAMRKGIQKASLHHEIAVIPMADGGEGSVRCLVDATGGQIFTTTVEDSIGKNIEATFGVLGDGATCVIELAAACGLYVIEKSERNPLVTSTYGFGQLMLAGLQRGYRRFVLCLGGSGTNDGGAGMLQALGVKLLNVNGQSIKRGAIGLADLHAIDTASMDPRIHACDIRIACDVTNPLVGAIGASRVFAPQKGANEAAVELLEVLMNNWAEHLEEISPIQVRYAAGAGAGGGTGAGILALLQGRIKAGSSFIAEISELERHIQGADLVLTGEGKVDSQTAHGKTPSGVALIAQKYGIPTVVIAGTVGTDIENLYTQGVCSVLSLLNRPVSLEEALVDAATMLESTAEAAVRLYSAAKSG</sequence>
<name>A0ABT4G5B5_9BACL</name>
<dbReference type="Proteomes" id="UP001527099">
    <property type="component" value="Unassembled WGS sequence"/>
</dbReference>
<dbReference type="PANTHER" id="PTHR21599">
    <property type="entry name" value="GLYCERATE KINASE"/>
    <property type="match status" value="1"/>
</dbReference>
<keyword evidence="3 4" id="KW-0418">Kinase</keyword>
<evidence type="ECO:0000256" key="2">
    <source>
        <dbReference type="ARBA" id="ARBA00022679"/>
    </source>
</evidence>
<dbReference type="InterPro" id="IPR018197">
    <property type="entry name" value="Glycerate_kinase_RE-like"/>
</dbReference>
<evidence type="ECO:0000313" key="6">
    <source>
        <dbReference type="Proteomes" id="UP001527099"/>
    </source>
</evidence>
<organism evidence="5 6">
    <name type="scientific">Paenibacillus alginolyticus</name>
    <dbReference type="NCBI Taxonomy" id="59839"/>
    <lineage>
        <taxon>Bacteria</taxon>
        <taxon>Bacillati</taxon>
        <taxon>Bacillota</taxon>
        <taxon>Bacilli</taxon>
        <taxon>Bacillales</taxon>
        <taxon>Paenibacillaceae</taxon>
        <taxon>Paenibacillus</taxon>
    </lineage>
</organism>
<evidence type="ECO:0000313" key="5">
    <source>
        <dbReference type="EMBL" id="MCY9691347.1"/>
    </source>
</evidence>
<dbReference type="PIRSF" id="PIRSF006078">
    <property type="entry name" value="GlxK"/>
    <property type="match status" value="1"/>
</dbReference>
<dbReference type="InterPro" id="IPR004381">
    <property type="entry name" value="Glycerate_kinase"/>
</dbReference>
<accession>A0ABT4G5B5</accession>
<dbReference type="Gene3D" id="3.90.1510.10">
    <property type="entry name" value="Glycerate kinase, domain 2"/>
    <property type="match status" value="1"/>
</dbReference>
<reference evidence="5 6" key="1">
    <citation type="submission" date="2022-05" db="EMBL/GenBank/DDBJ databases">
        <title>Genome Sequencing of Bee-Associated Microbes.</title>
        <authorList>
            <person name="Dunlap C."/>
        </authorList>
    </citation>
    <scope>NUCLEOTIDE SEQUENCE [LARGE SCALE GENOMIC DNA]</scope>
    <source>
        <strain evidence="5 6">NRRL B-14421</strain>
    </source>
</reference>
<evidence type="ECO:0000256" key="4">
    <source>
        <dbReference type="PIRNR" id="PIRNR006078"/>
    </source>
</evidence>
<proteinExistence type="inferred from homology"/>